<gene>
    <name evidence="1" type="ORF">HMPREF0663_10669</name>
</gene>
<evidence type="ECO:0000313" key="2">
    <source>
        <dbReference type="Proteomes" id="UP000005580"/>
    </source>
</evidence>
<keyword evidence="2" id="KW-1185">Reference proteome</keyword>
<dbReference type="Proteomes" id="UP000005580">
    <property type="component" value="Unassembled WGS sequence"/>
</dbReference>
<dbReference type="AlphaFoldDB" id="E7RNG9"/>
<comment type="caution">
    <text evidence="1">The sequence shown here is derived from an EMBL/GenBank/DDBJ whole genome shotgun (WGS) entry which is preliminary data.</text>
</comment>
<name>E7RNG9_9BACT</name>
<accession>E7RNG9</accession>
<protein>
    <submittedName>
        <fullName evidence="1">Uncharacterized protein</fullName>
    </submittedName>
</protein>
<dbReference type="EMBL" id="AEPE02000002">
    <property type="protein sequence ID" value="EFZ38300.1"/>
    <property type="molecule type" value="Genomic_DNA"/>
</dbReference>
<dbReference type="HOGENOM" id="CLU_3171707_0_0_10"/>
<organism evidence="1 2">
    <name type="scientific">Hoylesella oralis ATCC 33269</name>
    <dbReference type="NCBI Taxonomy" id="873533"/>
    <lineage>
        <taxon>Bacteria</taxon>
        <taxon>Pseudomonadati</taxon>
        <taxon>Bacteroidota</taxon>
        <taxon>Bacteroidia</taxon>
        <taxon>Bacteroidales</taxon>
        <taxon>Prevotellaceae</taxon>
        <taxon>Hoylesella</taxon>
    </lineage>
</organism>
<reference evidence="1" key="1">
    <citation type="submission" date="2011-01" db="EMBL/GenBank/DDBJ databases">
        <authorList>
            <person name="Muzny D."/>
            <person name="Qin X."/>
            <person name="Buhay C."/>
            <person name="Dugan-Rocha S."/>
            <person name="Ding Y."/>
            <person name="Chen G."/>
            <person name="Hawes A."/>
            <person name="Holder M."/>
            <person name="Jhangiani S."/>
            <person name="Johnson A."/>
            <person name="Khan Z."/>
            <person name="Li Z."/>
            <person name="Liu W."/>
            <person name="Liu X."/>
            <person name="Perez L."/>
            <person name="Shen H."/>
            <person name="Wang Q."/>
            <person name="Watt J."/>
            <person name="Xi L."/>
            <person name="Xin Y."/>
            <person name="Zhou J."/>
            <person name="Deng J."/>
            <person name="Jiang H."/>
            <person name="Liu Y."/>
            <person name="Qu J."/>
            <person name="Song X.-Z."/>
            <person name="Zhang L."/>
            <person name="Villasana D."/>
            <person name="Johnson A."/>
            <person name="Liu J."/>
            <person name="Liyanage D."/>
            <person name="Lorensuhewa L."/>
            <person name="Robinson T."/>
            <person name="Song A."/>
            <person name="Song B.-B."/>
            <person name="Dinh H."/>
            <person name="Thornton R."/>
            <person name="Coyle M."/>
            <person name="Francisco L."/>
            <person name="Jackson L."/>
            <person name="Javaid M."/>
            <person name="Korchina V."/>
            <person name="Kovar C."/>
            <person name="Mata R."/>
            <person name="Mathew T."/>
            <person name="Ngo R."/>
            <person name="Nguyen L."/>
            <person name="Nguyen N."/>
            <person name="Okwuonu G."/>
            <person name="Ongeri F."/>
            <person name="Pham C."/>
            <person name="Simmons D."/>
            <person name="Wilczek-Boney K."/>
            <person name="Hale W."/>
            <person name="Jakkamsetti A."/>
            <person name="Pham P."/>
            <person name="Ruth R."/>
            <person name="San Lucas F."/>
            <person name="Warren J."/>
            <person name="Zhang J."/>
            <person name="Zhao Z."/>
            <person name="Zhou C."/>
            <person name="Zhu D."/>
            <person name="Lee S."/>
            <person name="Bess C."/>
            <person name="Blankenburg K."/>
            <person name="Forbes L."/>
            <person name="Fu Q."/>
            <person name="Gubbala S."/>
            <person name="Hirani K."/>
            <person name="Jayaseelan J.C."/>
            <person name="Lara F."/>
            <person name="Munidasa M."/>
            <person name="Palculict T."/>
            <person name="Patil S."/>
            <person name="Pu L.-L."/>
            <person name="Saada N."/>
            <person name="Tang L."/>
            <person name="Weissenberger G."/>
            <person name="Zhu Y."/>
            <person name="Hemphill L."/>
            <person name="Shang Y."/>
            <person name="Youmans B."/>
            <person name="Ayvaz T."/>
            <person name="Ross M."/>
            <person name="Santibanez J."/>
            <person name="Aqrawi P."/>
            <person name="Gross S."/>
            <person name="Joshi V."/>
            <person name="Fowler G."/>
            <person name="Nazareth L."/>
            <person name="Reid J."/>
            <person name="Worley K."/>
            <person name="Petrosino J."/>
            <person name="Highlander S."/>
            <person name="Gibbs R."/>
        </authorList>
    </citation>
    <scope>NUCLEOTIDE SEQUENCE [LARGE SCALE GENOMIC DNA]</scope>
    <source>
        <strain evidence="1">ATCC 33269</strain>
    </source>
</reference>
<proteinExistence type="predicted"/>
<sequence length="47" mass="5419">MVHLSVLYTQDIVHRHYTYAKKKKCSVMKKCRHTTRKGGISAEQSGL</sequence>
<evidence type="ECO:0000313" key="1">
    <source>
        <dbReference type="EMBL" id="EFZ38300.1"/>
    </source>
</evidence>